<dbReference type="OrthoDB" id="9764015at2"/>
<dbReference type="SUPFAM" id="SSF117892">
    <property type="entry name" value="Band 7/SPFH domain"/>
    <property type="match status" value="1"/>
</dbReference>
<dbReference type="EMBL" id="WMJX01000018">
    <property type="protein sequence ID" value="MTG98387.1"/>
    <property type="molecule type" value="Genomic_DNA"/>
</dbReference>
<dbReference type="PANTHER" id="PTHR37826">
    <property type="entry name" value="FLOTILLIN BAND_7_5 DOMAIN PROTEIN"/>
    <property type="match status" value="1"/>
</dbReference>
<feature type="domain" description="SPFH" evidence="1">
    <location>
        <begin position="27"/>
        <end position="234"/>
    </location>
</feature>
<dbReference type="InterPro" id="IPR036013">
    <property type="entry name" value="Band_7/SPFH_dom_sf"/>
</dbReference>
<dbReference type="Proteomes" id="UP000438760">
    <property type="component" value="Unassembled WGS sequence"/>
</dbReference>
<reference evidence="2 3" key="1">
    <citation type="submission" date="2019-11" db="EMBL/GenBank/DDBJ databases">
        <title>Genome of Strain BIT-d1.</title>
        <authorList>
            <person name="Yang Y."/>
        </authorList>
    </citation>
    <scope>NUCLEOTIDE SEQUENCE [LARGE SCALE GENOMIC DNA]</scope>
    <source>
        <strain evidence="2 3">BIT-d1</strain>
    </source>
</reference>
<accession>A0A6I3LKZ5</accession>
<dbReference type="AlphaFoldDB" id="A0A6I3LKZ5"/>
<dbReference type="InterPro" id="IPR033880">
    <property type="entry name" value="SPFH_YdjI"/>
</dbReference>
<gene>
    <name evidence="2" type="ORF">GJV76_09680</name>
</gene>
<keyword evidence="3" id="KW-1185">Reference proteome</keyword>
<dbReference type="PANTHER" id="PTHR37826:SF2">
    <property type="entry name" value="ZINC-RIBBON DOMAIN-CONTAINING PROTEIN"/>
    <property type="match status" value="1"/>
</dbReference>
<organism evidence="2 3">
    <name type="scientific">Myroides albus</name>
    <dbReference type="NCBI Taxonomy" id="2562892"/>
    <lineage>
        <taxon>Bacteria</taxon>
        <taxon>Pseudomonadati</taxon>
        <taxon>Bacteroidota</taxon>
        <taxon>Flavobacteriia</taxon>
        <taxon>Flavobacteriales</taxon>
        <taxon>Flavobacteriaceae</taxon>
        <taxon>Myroides</taxon>
    </lineage>
</organism>
<evidence type="ECO:0000313" key="2">
    <source>
        <dbReference type="EMBL" id="MTG98387.1"/>
    </source>
</evidence>
<evidence type="ECO:0000313" key="3">
    <source>
        <dbReference type="Proteomes" id="UP000438760"/>
    </source>
</evidence>
<evidence type="ECO:0000259" key="1">
    <source>
        <dbReference type="Pfam" id="PF13421"/>
    </source>
</evidence>
<proteinExistence type="predicted"/>
<dbReference type="RefSeq" id="WP_155092413.1">
    <property type="nucleotide sequence ID" value="NZ_CP102754.1"/>
</dbReference>
<dbReference type="CDD" id="cd03408">
    <property type="entry name" value="SPFH_like_u1"/>
    <property type="match status" value="1"/>
</dbReference>
<sequence>MGIFNLFKKQLATVIEWSEQNREILWFQYPSATSEIKNASKLIVGPGQGCVLVYEGKVQDTITDEGVYSLSTDNHPFITTLKKIRQNFESEHKLCVFFFRKAQVVNQQWGTATPVKYVDKTYNIPIEMGANGNFSYKINDVAFLFNELLGQETHFETKDMNEVISGRIPQAISSYLASQSFGYQEIDSQLELISSEVTAKLNNEFAKLGLELTDFRIVGTLFDANTQKRIDKVSDIASDAKAAEMAGLSFVELEKLKALRDAARNEGGMAGMGMQLGAGMELGKLFSAETKSILDDEGEDVLEKLKKLHLLVKEGVLSQVEFDELKSEILKKYKS</sequence>
<dbReference type="Pfam" id="PF13421">
    <property type="entry name" value="Band_7_1"/>
    <property type="match status" value="1"/>
</dbReference>
<protein>
    <submittedName>
        <fullName evidence="2">SPFH domain-containing protein</fullName>
    </submittedName>
</protein>
<name>A0A6I3LKZ5_9FLAO</name>
<comment type="caution">
    <text evidence="2">The sequence shown here is derived from an EMBL/GenBank/DDBJ whole genome shotgun (WGS) entry which is preliminary data.</text>
</comment>